<evidence type="ECO:0000256" key="6">
    <source>
        <dbReference type="ARBA" id="ARBA00022801"/>
    </source>
</evidence>
<dbReference type="Gene3D" id="3.90.226.10">
    <property type="entry name" value="2-enoyl-CoA Hydratase, Chain A, domain 1"/>
    <property type="match status" value="1"/>
</dbReference>
<dbReference type="CDD" id="cd07023">
    <property type="entry name" value="S49_Sppa_N_C"/>
    <property type="match status" value="1"/>
</dbReference>
<feature type="transmembrane region" description="Helical" evidence="11">
    <location>
        <begin position="15"/>
        <end position="34"/>
    </location>
</feature>
<name>A0ABP6V6N6_9GAMM</name>
<dbReference type="InterPro" id="IPR002142">
    <property type="entry name" value="Peptidase_S49"/>
</dbReference>
<proteinExistence type="inferred from homology"/>
<keyword evidence="9 11" id="KW-0472">Membrane</keyword>
<dbReference type="PANTHER" id="PTHR42987">
    <property type="entry name" value="PEPTIDASE S49"/>
    <property type="match status" value="1"/>
</dbReference>
<dbReference type="PANTHER" id="PTHR42987:SF4">
    <property type="entry name" value="PROTEASE SOHB-RELATED"/>
    <property type="match status" value="1"/>
</dbReference>
<protein>
    <submittedName>
        <fullName evidence="14">Protease SohB</fullName>
    </submittedName>
</protein>
<keyword evidence="15" id="KW-1185">Reference proteome</keyword>
<evidence type="ECO:0000259" key="13">
    <source>
        <dbReference type="Pfam" id="PF08496"/>
    </source>
</evidence>
<comment type="similarity">
    <text evidence="2">Belongs to the peptidase S49 family.</text>
</comment>
<comment type="caution">
    <text evidence="14">The sequence shown here is derived from an EMBL/GenBank/DDBJ whole genome shotgun (WGS) entry which is preliminary data.</text>
</comment>
<keyword evidence="5 11" id="KW-0812">Transmembrane</keyword>
<evidence type="ECO:0000256" key="9">
    <source>
        <dbReference type="ARBA" id="ARBA00023136"/>
    </source>
</evidence>
<dbReference type="Pfam" id="PF01343">
    <property type="entry name" value="Peptidase_S49"/>
    <property type="match status" value="1"/>
</dbReference>
<dbReference type="InterPro" id="IPR029045">
    <property type="entry name" value="ClpP/crotonase-like_dom_sf"/>
</dbReference>
<keyword evidence="3" id="KW-1003">Cell membrane</keyword>
<dbReference type="GO" id="GO:0006508">
    <property type="term" value="P:proteolysis"/>
    <property type="evidence" value="ECO:0007669"/>
    <property type="project" value="UniProtKB-KW"/>
</dbReference>
<evidence type="ECO:0000256" key="4">
    <source>
        <dbReference type="ARBA" id="ARBA00022670"/>
    </source>
</evidence>
<dbReference type="SUPFAM" id="SSF52096">
    <property type="entry name" value="ClpP/crotonase"/>
    <property type="match status" value="1"/>
</dbReference>
<dbReference type="NCBIfam" id="NF008745">
    <property type="entry name" value="PRK11778.1"/>
    <property type="match status" value="1"/>
</dbReference>
<feature type="domain" description="Peptidase S49 N-terminal proteobacteria" evidence="13">
    <location>
        <begin position="3"/>
        <end position="150"/>
    </location>
</feature>
<keyword evidence="6" id="KW-0378">Hydrolase</keyword>
<evidence type="ECO:0000313" key="14">
    <source>
        <dbReference type="EMBL" id="GAA3527814.1"/>
    </source>
</evidence>
<sequence>MLEFFYEYGLFVAKSLTWVLAIVLLVALVTSVIAKQKQLAERLEVDDISARLRRQKQRLQLASAVTEAERKALKQEVKRAKKEAKKAAATLKPKLYVLDFKGSMDAHEVSDLSLEVTALLQLAQPGDEVLLRLESGGGVVHGYGLAAAELGRLKEHGLKLSIAIDKVAASGGYMMACVGEQILAAPFAIVGSIGVVAQLPNFNKLLKKKDIDIELHTAGQYKRTLTLFGENDDEGRAKFREELEVIHQRFKEFIRANRPALVLDKVATGEHWLATDAKELGLVDRLMTSSQYLLDKADSHHVISLRHKPKQTLKDKLAKAAEAGVSRGLLKLYEAGQRPFG</sequence>
<comment type="subcellular location">
    <subcellularLocation>
        <location evidence="1">Cell membrane</location>
    </subcellularLocation>
</comment>
<dbReference type="InterPro" id="IPR047272">
    <property type="entry name" value="S49_SppA_C"/>
</dbReference>
<evidence type="ECO:0000256" key="1">
    <source>
        <dbReference type="ARBA" id="ARBA00004236"/>
    </source>
</evidence>
<evidence type="ECO:0000256" key="3">
    <source>
        <dbReference type="ARBA" id="ARBA00022475"/>
    </source>
</evidence>
<gene>
    <name evidence="14" type="primary">sohB</name>
    <name evidence="14" type="ORF">GCM10022394_03700</name>
</gene>
<dbReference type="Proteomes" id="UP001500795">
    <property type="component" value="Unassembled WGS sequence"/>
</dbReference>
<reference evidence="15" key="1">
    <citation type="journal article" date="2019" name="Int. J. Syst. Evol. Microbiol.">
        <title>The Global Catalogue of Microorganisms (GCM) 10K type strain sequencing project: providing services to taxonomists for standard genome sequencing and annotation.</title>
        <authorList>
            <consortium name="The Broad Institute Genomics Platform"/>
            <consortium name="The Broad Institute Genome Sequencing Center for Infectious Disease"/>
            <person name="Wu L."/>
            <person name="Ma J."/>
        </authorList>
    </citation>
    <scope>NUCLEOTIDE SEQUENCE [LARGE SCALE GENOMIC DNA]</scope>
    <source>
        <strain evidence="15">JCM 17110</strain>
    </source>
</reference>
<keyword evidence="10" id="KW-0175">Coiled coil</keyword>
<evidence type="ECO:0000313" key="15">
    <source>
        <dbReference type="Proteomes" id="UP001500795"/>
    </source>
</evidence>
<dbReference type="GO" id="GO:0008233">
    <property type="term" value="F:peptidase activity"/>
    <property type="evidence" value="ECO:0007669"/>
    <property type="project" value="UniProtKB-KW"/>
</dbReference>
<evidence type="ECO:0000256" key="7">
    <source>
        <dbReference type="ARBA" id="ARBA00022825"/>
    </source>
</evidence>
<evidence type="ECO:0000259" key="12">
    <source>
        <dbReference type="Pfam" id="PF01343"/>
    </source>
</evidence>
<feature type="domain" description="Peptidase S49" evidence="12">
    <location>
        <begin position="154"/>
        <end position="296"/>
    </location>
</feature>
<dbReference type="InterPro" id="IPR013703">
    <property type="entry name" value="Peptidase_S49_N_proteobac"/>
</dbReference>
<dbReference type="Pfam" id="PF08496">
    <property type="entry name" value="Peptidase_S49_N"/>
    <property type="match status" value="1"/>
</dbReference>
<evidence type="ECO:0000256" key="5">
    <source>
        <dbReference type="ARBA" id="ARBA00022692"/>
    </source>
</evidence>
<evidence type="ECO:0000256" key="8">
    <source>
        <dbReference type="ARBA" id="ARBA00022989"/>
    </source>
</evidence>
<dbReference type="Gene3D" id="6.20.330.10">
    <property type="match status" value="1"/>
</dbReference>
<accession>A0ABP6V6N6</accession>
<evidence type="ECO:0000256" key="2">
    <source>
        <dbReference type="ARBA" id="ARBA00008683"/>
    </source>
</evidence>
<keyword evidence="8 11" id="KW-1133">Transmembrane helix</keyword>
<keyword evidence="7" id="KW-0720">Serine protease</keyword>
<evidence type="ECO:0000256" key="10">
    <source>
        <dbReference type="SAM" id="Coils"/>
    </source>
</evidence>
<keyword evidence="4 14" id="KW-0645">Protease</keyword>
<dbReference type="EMBL" id="BAABCX010000001">
    <property type="protein sequence ID" value="GAA3527814.1"/>
    <property type="molecule type" value="Genomic_DNA"/>
</dbReference>
<organism evidence="14 15">
    <name type="scientific">Zobellella aerophila</name>
    <dbReference type="NCBI Taxonomy" id="870480"/>
    <lineage>
        <taxon>Bacteria</taxon>
        <taxon>Pseudomonadati</taxon>
        <taxon>Pseudomonadota</taxon>
        <taxon>Gammaproteobacteria</taxon>
        <taxon>Aeromonadales</taxon>
        <taxon>Aeromonadaceae</taxon>
        <taxon>Zobellella</taxon>
    </lineage>
</organism>
<feature type="coiled-coil region" evidence="10">
    <location>
        <begin position="56"/>
        <end position="90"/>
    </location>
</feature>
<evidence type="ECO:0000256" key="11">
    <source>
        <dbReference type="SAM" id="Phobius"/>
    </source>
</evidence>